<dbReference type="PANTHER" id="PTHR36206:SF12">
    <property type="entry name" value="ASPERCRYPTIN BIOSYNTHESIS CLUSTER-SPECIFIC TRANSCRIPTION REGULATOR ATNN-RELATED"/>
    <property type="match status" value="1"/>
</dbReference>
<reference evidence="7 8" key="1">
    <citation type="submission" date="2020-01" db="EMBL/GenBank/DDBJ databases">
        <title>Identification and distribution of gene clusters putatively required for synthesis of sphingolipid metabolism inhibitors in phylogenetically diverse species of the filamentous fungus Fusarium.</title>
        <authorList>
            <person name="Kim H.-S."/>
            <person name="Busman M."/>
            <person name="Brown D.W."/>
            <person name="Divon H."/>
            <person name="Uhlig S."/>
            <person name="Proctor R.H."/>
        </authorList>
    </citation>
    <scope>NUCLEOTIDE SEQUENCE [LARGE SCALE GENOMIC DNA]</scope>
    <source>
        <strain evidence="7 8">NRRL 20459</strain>
    </source>
</reference>
<gene>
    <name evidence="7" type="ORF">FALBO_6364</name>
</gene>
<dbReference type="Pfam" id="PF11951">
    <property type="entry name" value="Fungal_trans_2"/>
    <property type="match status" value="1"/>
</dbReference>
<keyword evidence="6" id="KW-0539">Nucleus</keyword>
<evidence type="ECO:0000256" key="4">
    <source>
        <dbReference type="ARBA" id="ARBA00023125"/>
    </source>
</evidence>
<evidence type="ECO:0000256" key="3">
    <source>
        <dbReference type="ARBA" id="ARBA00023015"/>
    </source>
</evidence>
<evidence type="ECO:0000313" key="8">
    <source>
        <dbReference type="Proteomes" id="UP000554235"/>
    </source>
</evidence>
<dbReference type="InterPro" id="IPR052360">
    <property type="entry name" value="Transcr_Regulatory_Proteins"/>
</dbReference>
<evidence type="ECO:0000256" key="2">
    <source>
        <dbReference type="ARBA" id="ARBA00022833"/>
    </source>
</evidence>
<dbReference type="OrthoDB" id="2593732at2759"/>
<name>A0A8H4LEC4_9HYPO</name>
<dbReference type="EMBL" id="JAADYS010000823">
    <property type="protein sequence ID" value="KAF4466775.1"/>
    <property type="molecule type" value="Genomic_DNA"/>
</dbReference>
<organism evidence="7 8">
    <name type="scientific">Fusarium albosuccineum</name>
    <dbReference type="NCBI Taxonomy" id="1237068"/>
    <lineage>
        <taxon>Eukaryota</taxon>
        <taxon>Fungi</taxon>
        <taxon>Dikarya</taxon>
        <taxon>Ascomycota</taxon>
        <taxon>Pezizomycotina</taxon>
        <taxon>Sordariomycetes</taxon>
        <taxon>Hypocreomycetidae</taxon>
        <taxon>Hypocreales</taxon>
        <taxon>Nectriaceae</taxon>
        <taxon>Fusarium</taxon>
        <taxon>Fusarium decemcellulare species complex</taxon>
    </lineage>
</organism>
<keyword evidence="2" id="KW-0862">Zinc</keyword>
<dbReference type="GO" id="GO:0003677">
    <property type="term" value="F:DNA binding"/>
    <property type="evidence" value="ECO:0007669"/>
    <property type="project" value="UniProtKB-KW"/>
</dbReference>
<evidence type="ECO:0000256" key="6">
    <source>
        <dbReference type="ARBA" id="ARBA00023242"/>
    </source>
</evidence>
<protein>
    <submittedName>
        <fullName evidence="7">Transcription factor FSS1</fullName>
    </submittedName>
</protein>
<evidence type="ECO:0000256" key="5">
    <source>
        <dbReference type="ARBA" id="ARBA00023163"/>
    </source>
</evidence>
<keyword evidence="5" id="KW-0804">Transcription</keyword>
<evidence type="ECO:0000313" key="7">
    <source>
        <dbReference type="EMBL" id="KAF4466775.1"/>
    </source>
</evidence>
<dbReference type="InterPro" id="IPR021858">
    <property type="entry name" value="Fun_TF"/>
</dbReference>
<keyword evidence="3" id="KW-0805">Transcription regulation</keyword>
<dbReference type="Proteomes" id="UP000554235">
    <property type="component" value="Unassembled WGS sequence"/>
</dbReference>
<evidence type="ECO:0000256" key="1">
    <source>
        <dbReference type="ARBA" id="ARBA00022723"/>
    </source>
</evidence>
<sequence>MTLGSAISSATNASHPAYAVRSNSRPNSREIGKQRTQALSNGLIRAVVRPLLPLPIGAPSIPTERDLLYHVRTCTLHDLVSTSNSIGFWQSHALPLSHAVEPVKFALCALGGAHRQFKAQRGGEPMSHDFESIAIQQYNQAISCISICLMSPSEKNMEVTLTCCIIFICIENLFGRYTKAVGYLRSAYALFKHVQESTPLLQSSTQESPTSNTALSGVFTSIADILFRLNIDVAFYIGSDACPDAIPPHVKDIEMEFPARPFASYVDAEASFNLMKRVGNARWYLKSQGRLMHEWDRFRPETTIYDTSLVPHELAFLAPYFLHWNARFDLFKQQADRSSATHNALRRIATLELYQSVWLALLKCRTLETDFSPSDCSAIMDCAEALLRLEPSETSPAFAFDGVIVPAVCLTLHYCEDEATQRRGINLLRTIRRREGVWDSQEMSDVFEAMVTARRKDLIAWDAIPYNIPSIAKRLSGLNMPDLRFPQELLLLGAEMAD</sequence>
<keyword evidence="8" id="KW-1185">Reference proteome</keyword>
<comment type="caution">
    <text evidence="7">The sequence shown here is derived from an EMBL/GenBank/DDBJ whole genome shotgun (WGS) entry which is preliminary data.</text>
</comment>
<proteinExistence type="predicted"/>
<keyword evidence="4" id="KW-0238">DNA-binding</keyword>
<accession>A0A8H4LEC4</accession>
<dbReference type="PANTHER" id="PTHR36206">
    <property type="entry name" value="ASPERCRYPTIN BIOSYNTHESIS CLUSTER-SPECIFIC TRANSCRIPTION REGULATOR ATNN-RELATED"/>
    <property type="match status" value="1"/>
</dbReference>
<keyword evidence="1" id="KW-0479">Metal-binding</keyword>
<dbReference type="AlphaFoldDB" id="A0A8H4LEC4"/>
<dbReference type="GO" id="GO:0046872">
    <property type="term" value="F:metal ion binding"/>
    <property type="evidence" value="ECO:0007669"/>
    <property type="project" value="UniProtKB-KW"/>
</dbReference>